<evidence type="ECO:0000313" key="16">
    <source>
        <dbReference type="EMBL" id="KAG8456204.1"/>
    </source>
</evidence>
<evidence type="ECO:0000256" key="13">
    <source>
        <dbReference type="ARBA" id="ARBA00048336"/>
    </source>
</evidence>
<keyword evidence="10" id="KW-0472">Membrane</keyword>
<evidence type="ECO:0000256" key="7">
    <source>
        <dbReference type="ARBA" id="ARBA00022801"/>
    </source>
</evidence>
<protein>
    <recommendedName>
        <fullName evidence="18">Protein-tyrosine-phosphatase</fullName>
    </recommendedName>
</protein>
<evidence type="ECO:0000256" key="4">
    <source>
        <dbReference type="ARBA" id="ARBA00008601"/>
    </source>
</evidence>
<keyword evidence="6" id="KW-0999">Mitochondrion inner membrane</keyword>
<evidence type="ECO:0000256" key="10">
    <source>
        <dbReference type="ARBA" id="ARBA00023136"/>
    </source>
</evidence>
<comment type="similarity">
    <text evidence="4">Belongs to the protein-tyrosine phosphatase family. Non-receptor class dual specificity subfamily.</text>
</comment>
<comment type="catalytic activity">
    <reaction evidence="12">
        <text>O-phospho-L-seryl-[protein] + H2O = L-seryl-[protein] + phosphate</text>
        <dbReference type="Rhea" id="RHEA:20629"/>
        <dbReference type="Rhea" id="RHEA-COMP:9863"/>
        <dbReference type="Rhea" id="RHEA-COMP:11604"/>
        <dbReference type="ChEBI" id="CHEBI:15377"/>
        <dbReference type="ChEBI" id="CHEBI:29999"/>
        <dbReference type="ChEBI" id="CHEBI:43474"/>
        <dbReference type="ChEBI" id="CHEBI:83421"/>
        <dbReference type="EC" id="3.1.3.16"/>
    </reaction>
</comment>
<dbReference type="PROSITE" id="PS50056">
    <property type="entry name" value="TYR_PHOSPHATASE_2"/>
    <property type="match status" value="1"/>
</dbReference>
<evidence type="ECO:0000256" key="2">
    <source>
        <dbReference type="ARBA" id="ARBA00004496"/>
    </source>
</evidence>
<evidence type="ECO:0000256" key="3">
    <source>
        <dbReference type="ARBA" id="ARBA00004637"/>
    </source>
</evidence>
<feature type="domain" description="Tyrosine-protein phosphatase" evidence="14">
    <location>
        <begin position="18"/>
        <end position="159"/>
    </location>
</feature>
<reference evidence="16" key="1">
    <citation type="thesis" date="2020" institute="ProQuest LLC" country="789 East Eisenhower Parkway, Ann Arbor, MI, USA">
        <title>Comparative Genomics and Chromosome Evolution.</title>
        <authorList>
            <person name="Mudd A.B."/>
        </authorList>
    </citation>
    <scope>NUCLEOTIDE SEQUENCE</scope>
    <source>
        <strain evidence="16">Female2</strain>
        <tissue evidence="16">Blood</tissue>
    </source>
</reference>
<dbReference type="InterPro" id="IPR000340">
    <property type="entry name" value="Dual-sp_phosphatase_cat-dom"/>
</dbReference>
<evidence type="ECO:0000256" key="8">
    <source>
        <dbReference type="ARBA" id="ARBA00022912"/>
    </source>
</evidence>
<evidence type="ECO:0000256" key="1">
    <source>
        <dbReference type="ARBA" id="ARBA00004123"/>
    </source>
</evidence>
<dbReference type="GO" id="GO:0005743">
    <property type="term" value="C:mitochondrial inner membrane"/>
    <property type="evidence" value="ECO:0007669"/>
    <property type="project" value="UniProtKB-SubCell"/>
</dbReference>
<dbReference type="PANTHER" id="PTHR46495">
    <property type="entry name" value="DUAL SPECIFICITY PROTEIN PHOSPHATASE 21"/>
    <property type="match status" value="1"/>
</dbReference>
<dbReference type="PROSITE" id="PS50054">
    <property type="entry name" value="TYR_PHOSPHATASE_DUAL"/>
    <property type="match status" value="1"/>
</dbReference>
<evidence type="ECO:0000256" key="9">
    <source>
        <dbReference type="ARBA" id="ARBA00023128"/>
    </source>
</evidence>
<name>A0A8T2KJQ1_9PIPI</name>
<evidence type="ECO:0000256" key="11">
    <source>
        <dbReference type="ARBA" id="ARBA00023242"/>
    </source>
</evidence>
<dbReference type="InterPro" id="IPR016130">
    <property type="entry name" value="Tyr_Pase_AS"/>
</dbReference>
<dbReference type="PROSITE" id="PS00383">
    <property type="entry name" value="TYR_PHOSPHATASE_1"/>
    <property type="match status" value="1"/>
</dbReference>
<sequence length="187" mass="20812">MEDKACPLPNIKNFSISGLNRITDCLYLGNAKSAKNSNLLDAHYITCIVNISLENGKDNSLDIAYIHVPVSDTPDTCLSKYFEDIADKIHSVKAKGGHTLLHCVAGVSRSPTLCLAYLMKHHGLTLLAAHDWLKRCRPIIRPNIGFWKQLINYEITLFGKNTVTIIDSPIGLIPTVYKNETKNMVSF</sequence>
<dbReference type="Pfam" id="PF00782">
    <property type="entry name" value="DSPc"/>
    <property type="match status" value="1"/>
</dbReference>
<dbReference type="PRINTS" id="PR01910">
    <property type="entry name" value="ADSPHPHTASEB"/>
</dbReference>
<dbReference type="Gene3D" id="3.90.190.10">
    <property type="entry name" value="Protein tyrosine phosphatase superfamily"/>
    <property type="match status" value="1"/>
</dbReference>
<evidence type="ECO:0000256" key="6">
    <source>
        <dbReference type="ARBA" id="ARBA00022792"/>
    </source>
</evidence>
<evidence type="ECO:0000256" key="5">
    <source>
        <dbReference type="ARBA" id="ARBA00022490"/>
    </source>
</evidence>
<keyword evidence="9" id="KW-0496">Mitochondrion</keyword>
<dbReference type="Proteomes" id="UP000812440">
    <property type="component" value="Chromosome 1"/>
</dbReference>
<dbReference type="InterPro" id="IPR020420">
    <property type="entry name" value="Atypical_DUSP_subfamB"/>
</dbReference>
<dbReference type="SMART" id="SM00195">
    <property type="entry name" value="DSPc"/>
    <property type="match status" value="1"/>
</dbReference>
<dbReference type="SUPFAM" id="SSF52799">
    <property type="entry name" value="(Phosphotyrosine protein) phosphatases II"/>
    <property type="match status" value="1"/>
</dbReference>
<accession>A0A8T2KJQ1</accession>
<evidence type="ECO:0000259" key="14">
    <source>
        <dbReference type="PROSITE" id="PS50054"/>
    </source>
</evidence>
<evidence type="ECO:0008006" key="18">
    <source>
        <dbReference type="Google" id="ProtNLM"/>
    </source>
</evidence>
<evidence type="ECO:0000313" key="17">
    <source>
        <dbReference type="Proteomes" id="UP000812440"/>
    </source>
</evidence>
<dbReference type="EMBL" id="JAACNH010000001">
    <property type="protein sequence ID" value="KAG8456204.1"/>
    <property type="molecule type" value="Genomic_DNA"/>
</dbReference>
<keyword evidence="8" id="KW-0904">Protein phosphatase</keyword>
<organism evidence="16 17">
    <name type="scientific">Hymenochirus boettgeri</name>
    <name type="common">Congo dwarf clawed frog</name>
    <dbReference type="NCBI Taxonomy" id="247094"/>
    <lineage>
        <taxon>Eukaryota</taxon>
        <taxon>Metazoa</taxon>
        <taxon>Chordata</taxon>
        <taxon>Craniata</taxon>
        <taxon>Vertebrata</taxon>
        <taxon>Euteleostomi</taxon>
        <taxon>Amphibia</taxon>
        <taxon>Batrachia</taxon>
        <taxon>Anura</taxon>
        <taxon>Pipoidea</taxon>
        <taxon>Pipidae</taxon>
        <taxon>Pipinae</taxon>
        <taxon>Hymenochirus</taxon>
    </lineage>
</organism>
<evidence type="ECO:0000259" key="15">
    <source>
        <dbReference type="PROSITE" id="PS50056"/>
    </source>
</evidence>
<comment type="subcellular location">
    <subcellularLocation>
        <location evidence="2">Cytoplasm</location>
    </subcellularLocation>
    <subcellularLocation>
        <location evidence="3">Mitochondrion inner membrane</location>
        <topology evidence="3">Peripheral membrane protein</topology>
    </subcellularLocation>
    <subcellularLocation>
        <location evidence="1">Nucleus</location>
    </subcellularLocation>
</comment>
<comment type="catalytic activity">
    <reaction evidence="13">
        <text>O-phospho-L-threonyl-[protein] + H2O = L-threonyl-[protein] + phosphate</text>
        <dbReference type="Rhea" id="RHEA:47004"/>
        <dbReference type="Rhea" id="RHEA-COMP:11060"/>
        <dbReference type="Rhea" id="RHEA-COMP:11605"/>
        <dbReference type="ChEBI" id="CHEBI:15377"/>
        <dbReference type="ChEBI" id="CHEBI:30013"/>
        <dbReference type="ChEBI" id="CHEBI:43474"/>
        <dbReference type="ChEBI" id="CHEBI:61977"/>
        <dbReference type="EC" id="3.1.3.16"/>
    </reaction>
</comment>
<dbReference type="InterPro" id="IPR000387">
    <property type="entry name" value="Tyr_Pase_dom"/>
</dbReference>
<keyword evidence="5" id="KW-0963">Cytoplasm</keyword>
<keyword evidence="11" id="KW-0539">Nucleus</keyword>
<dbReference type="PANTHER" id="PTHR46495:SF1">
    <property type="entry name" value="DUAL SPECIFICITY PHOSPHATASE 21"/>
    <property type="match status" value="1"/>
</dbReference>
<dbReference type="PRINTS" id="PR01908">
    <property type="entry name" value="ADSPHPHTASE"/>
</dbReference>
<dbReference type="InterPro" id="IPR029021">
    <property type="entry name" value="Prot-tyrosine_phosphatase-like"/>
</dbReference>
<gene>
    <name evidence="16" type="ORF">GDO86_002120</name>
</gene>
<dbReference type="GO" id="GO:0004722">
    <property type="term" value="F:protein serine/threonine phosphatase activity"/>
    <property type="evidence" value="ECO:0007669"/>
    <property type="project" value="UniProtKB-EC"/>
</dbReference>
<feature type="domain" description="Tyrosine specific protein phosphatases" evidence="15">
    <location>
        <begin position="83"/>
        <end position="138"/>
    </location>
</feature>
<dbReference type="GO" id="GO:0017017">
    <property type="term" value="F:MAP kinase tyrosine/serine/threonine phosphatase activity"/>
    <property type="evidence" value="ECO:0007669"/>
    <property type="project" value="InterPro"/>
</dbReference>
<proteinExistence type="inferred from homology"/>
<dbReference type="AlphaFoldDB" id="A0A8T2KJQ1"/>
<keyword evidence="7" id="KW-0378">Hydrolase</keyword>
<dbReference type="OrthoDB" id="285418at2759"/>
<evidence type="ECO:0000256" key="12">
    <source>
        <dbReference type="ARBA" id="ARBA00047761"/>
    </source>
</evidence>
<keyword evidence="17" id="KW-1185">Reference proteome</keyword>
<comment type="caution">
    <text evidence="16">The sequence shown here is derived from an EMBL/GenBank/DDBJ whole genome shotgun (WGS) entry which is preliminary data.</text>
</comment>
<dbReference type="GO" id="GO:0004725">
    <property type="term" value="F:protein tyrosine phosphatase activity"/>
    <property type="evidence" value="ECO:0007669"/>
    <property type="project" value="TreeGrafter"/>
</dbReference>
<dbReference type="InterPro" id="IPR020422">
    <property type="entry name" value="TYR_PHOSPHATASE_DUAL_dom"/>
</dbReference>
<dbReference type="GO" id="GO:0005634">
    <property type="term" value="C:nucleus"/>
    <property type="evidence" value="ECO:0007669"/>
    <property type="project" value="UniProtKB-SubCell"/>
</dbReference>